<organism evidence="1 2">
    <name type="scientific">Trichogramma brassicae</name>
    <dbReference type="NCBI Taxonomy" id="86971"/>
    <lineage>
        <taxon>Eukaryota</taxon>
        <taxon>Metazoa</taxon>
        <taxon>Ecdysozoa</taxon>
        <taxon>Arthropoda</taxon>
        <taxon>Hexapoda</taxon>
        <taxon>Insecta</taxon>
        <taxon>Pterygota</taxon>
        <taxon>Neoptera</taxon>
        <taxon>Endopterygota</taxon>
        <taxon>Hymenoptera</taxon>
        <taxon>Apocrita</taxon>
        <taxon>Proctotrupomorpha</taxon>
        <taxon>Chalcidoidea</taxon>
        <taxon>Trichogrammatidae</taxon>
        <taxon>Trichogramma</taxon>
    </lineage>
</organism>
<gene>
    <name evidence="1" type="ORF">TBRA_LOCUS11691</name>
</gene>
<dbReference type="EMBL" id="CADCXV010000985">
    <property type="protein sequence ID" value="CAB0039953.1"/>
    <property type="molecule type" value="Genomic_DNA"/>
</dbReference>
<dbReference type="Proteomes" id="UP000479190">
    <property type="component" value="Unassembled WGS sequence"/>
</dbReference>
<keyword evidence="2" id="KW-1185">Reference proteome</keyword>
<dbReference type="AlphaFoldDB" id="A0A6H5INW4"/>
<sequence length="199" mass="23086">MPMSWYKQKKEKKEEPTSYDTIFCVAAHFSWHARWCSAASQVCVRSDIPMTYRNAPRRKSDVIGISDLWKKFFFGQLDTLTMIYELCFKPISPSYNTPCVTPPCINYKSKVSNAATAGVLTPRKKKYITCLGSEQLESLRACVLSAEAKPRLKSSWILSEKNRQVQGWVLRRTPYCKYCYFLAFQNNVNFNPVRKQILH</sequence>
<accession>A0A6H5INW4</accession>
<evidence type="ECO:0000313" key="1">
    <source>
        <dbReference type="EMBL" id="CAB0039953.1"/>
    </source>
</evidence>
<name>A0A6H5INW4_9HYME</name>
<evidence type="ECO:0000313" key="2">
    <source>
        <dbReference type="Proteomes" id="UP000479190"/>
    </source>
</evidence>
<protein>
    <submittedName>
        <fullName evidence="1">Uncharacterized protein</fullName>
    </submittedName>
</protein>
<proteinExistence type="predicted"/>
<reference evidence="1 2" key="1">
    <citation type="submission" date="2020-02" db="EMBL/GenBank/DDBJ databases">
        <authorList>
            <person name="Ferguson B K."/>
        </authorList>
    </citation>
    <scope>NUCLEOTIDE SEQUENCE [LARGE SCALE GENOMIC DNA]</scope>
</reference>